<dbReference type="InterPro" id="IPR018060">
    <property type="entry name" value="HTH_AraC"/>
</dbReference>
<dbReference type="Pfam" id="PF01965">
    <property type="entry name" value="DJ-1_PfpI"/>
    <property type="match status" value="1"/>
</dbReference>
<dbReference type="Proteomes" id="UP001500975">
    <property type="component" value="Unassembled WGS sequence"/>
</dbReference>
<evidence type="ECO:0000313" key="4">
    <source>
        <dbReference type="EMBL" id="GAA4354694.1"/>
    </source>
</evidence>
<protein>
    <submittedName>
        <fullName evidence="4">Helix-turn-helix domain-containing protein</fullName>
    </submittedName>
</protein>
<dbReference type="InterPro" id="IPR009057">
    <property type="entry name" value="Homeodomain-like_sf"/>
</dbReference>
<reference evidence="5" key="1">
    <citation type="journal article" date="2019" name="Int. J. Syst. Evol. Microbiol.">
        <title>The Global Catalogue of Microorganisms (GCM) 10K type strain sequencing project: providing services to taxonomists for standard genome sequencing and annotation.</title>
        <authorList>
            <consortium name="The Broad Institute Genomics Platform"/>
            <consortium name="The Broad Institute Genome Sequencing Center for Infectious Disease"/>
            <person name="Wu L."/>
            <person name="Ma J."/>
        </authorList>
    </citation>
    <scope>NUCLEOTIDE SEQUENCE [LARGE SCALE GENOMIC DNA]</scope>
    <source>
        <strain evidence="5">JCM 17804</strain>
    </source>
</reference>
<dbReference type="SUPFAM" id="SSF52317">
    <property type="entry name" value="Class I glutamine amidotransferase-like"/>
    <property type="match status" value="1"/>
</dbReference>
<keyword evidence="1" id="KW-0805">Transcription regulation</keyword>
<dbReference type="InterPro" id="IPR002818">
    <property type="entry name" value="DJ-1/PfpI"/>
</dbReference>
<organism evidence="4 5">
    <name type="scientific">Variovorax defluvii</name>
    <dbReference type="NCBI Taxonomy" id="913761"/>
    <lineage>
        <taxon>Bacteria</taxon>
        <taxon>Pseudomonadati</taxon>
        <taxon>Pseudomonadota</taxon>
        <taxon>Betaproteobacteria</taxon>
        <taxon>Burkholderiales</taxon>
        <taxon>Comamonadaceae</taxon>
        <taxon>Variovorax</taxon>
    </lineage>
</organism>
<dbReference type="InterPro" id="IPR052158">
    <property type="entry name" value="INH-QAR"/>
</dbReference>
<dbReference type="Gene3D" id="1.10.10.60">
    <property type="entry name" value="Homeodomain-like"/>
    <property type="match status" value="1"/>
</dbReference>
<proteinExistence type="predicted"/>
<dbReference type="CDD" id="cd03138">
    <property type="entry name" value="GATase1_AraC_2"/>
    <property type="match status" value="1"/>
</dbReference>
<dbReference type="InterPro" id="IPR029062">
    <property type="entry name" value="Class_I_gatase-like"/>
</dbReference>
<dbReference type="SUPFAM" id="SSF46689">
    <property type="entry name" value="Homeodomain-like"/>
    <property type="match status" value="1"/>
</dbReference>
<evidence type="ECO:0000256" key="2">
    <source>
        <dbReference type="ARBA" id="ARBA00023163"/>
    </source>
</evidence>
<comment type="caution">
    <text evidence="4">The sequence shown here is derived from an EMBL/GenBank/DDBJ whole genome shotgun (WGS) entry which is preliminary data.</text>
</comment>
<feature type="domain" description="HTH araC/xylS-type" evidence="3">
    <location>
        <begin position="221"/>
        <end position="319"/>
    </location>
</feature>
<dbReference type="EMBL" id="BAABGJ010000080">
    <property type="protein sequence ID" value="GAA4354694.1"/>
    <property type="molecule type" value="Genomic_DNA"/>
</dbReference>
<sequence length="320" mass="35099">MRINLLALDGVFDTGLATVQDVFSTANELAGMLGVDVPPFELRVTGMRSRVRTSQGLRVPVVSSPDAGRPDWIVVPALGEKMPERLQAALRRRDVDEAAAALRSRAGDGVRIAAACIGTFVLAESGLLDQRHATTTWWLASLFRQRYPAVKLDESRMLVSSGPFVTAGAALSHIDMALLLVRHASPELAATVAKYLIVDSRPSQSAYVITDHLTHADPTVQRFERWARSRLAEGFSLDEAAAAAGTSKRTLARRMRQVLGKTPLSYFQDLRVERAVHLLKTSDKSLEQIAALVGYVEGVTLRALLRQRLGRGVRELRLRD</sequence>
<evidence type="ECO:0000259" key="3">
    <source>
        <dbReference type="PROSITE" id="PS01124"/>
    </source>
</evidence>
<dbReference type="RefSeq" id="WP_345540912.1">
    <property type="nucleotide sequence ID" value="NZ_BAABGJ010000080.1"/>
</dbReference>
<dbReference type="Pfam" id="PF12833">
    <property type="entry name" value="HTH_18"/>
    <property type="match status" value="1"/>
</dbReference>
<name>A0ABP8IAR5_9BURK</name>
<keyword evidence="2" id="KW-0804">Transcription</keyword>
<dbReference type="SMART" id="SM00342">
    <property type="entry name" value="HTH_ARAC"/>
    <property type="match status" value="1"/>
</dbReference>
<evidence type="ECO:0000256" key="1">
    <source>
        <dbReference type="ARBA" id="ARBA00023015"/>
    </source>
</evidence>
<evidence type="ECO:0000313" key="5">
    <source>
        <dbReference type="Proteomes" id="UP001500975"/>
    </source>
</evidence>
<dbReference type="Gene3D" id="3.40.50.880">
    <property type="match status" value="1"/>
</dbReference>
<dbReference type="PANTHER" id="PTHR43130:SF3">
    <property type="entry name" value="HTH-TYPE TRANSCRIPTIONAL REGULATOR RV1931C"/>
    <property type="match status" value="1"/>
</dbReference>
<keyword evidence="5" id="KW-1185">Reference proteome</keyword>
<dbReference type="PROSITE" id="PS01124">
    <property type="entry name" value="HTH_ARAC_FAMILY_2"/>
    <property type="match status" value="1"/>
</dbReference>
<gene>
    <name evidence="4" type="ORF">GCM10023165_46160</name>
</gene>
<accession>A0ABP8IAR5</accession>
<dbReference type="PANTHER" id="PTHR43130">
    <property type="entry name" value="ARAC-FAMILY TRANSCRIPTIONAL REGULATOR"/>
    <property type="match status" value="1"/>
</dbReference>